<accession>A0A0V8M3X7</accession>
<dbReference type="SUPFAM" id="SSF160631">
    <property type="entry name" value="SMI1/KNR4-like"/>
    <property type="match status" value="1"/>
</dbReference>
<gene>
    <name evidence="1" type="ORF">DA01_02915</name>
</gene>
<dbReference type="OrthoDB" id="264195at2"/>
<sequence>MKTQYYKNFLEQKGVIFEEGLSEEEITLIEQKYDFKFPPDLREFLSLGLPVSDGFVNWRSDSEEDIRYRLDWPYEGMCLDVRKVDFWQSAWGERPESSQEACEIVKKTLDKVPKLIPIYSHRYMPETPCEIGNPVFSVYKTSILYYGKDLGDYLEHEFDRSRHWELKTGSIKQIEFWSDFPENRIVWA</sequence>
<dbReference type="EMBL" id="JGYD01000011">
    <property type="protein sequence ID" value="KSV18388.1"/>
    <property type="molecule type" value="Genomic_DNA"/>
</dbReference>
<reference evidence="1 2" key="1">
    <citation type="journal article" date="2015" name="Sci. Rep.">
        <title>A comparative genomics and reductive dehalogenase gene transcription study of two chloroethene-respiring bacteria, Dehalococcoides mccartyi strains MB and 11a.</title>
        <authorList>
            <person name="Low A."/>
            <person name="Shen Z."/>
            <person name="Cheng D."/>
            <person name="Rogers M.J."/>
            <person name="Lee P.K."/>
            <person name="He J."/>
        </authorList>
    </citation>
    <scope>NUCLEOTIDE SEQUENCE [LARGE SCALE GENOMIC DNA]</scope>
    <source>
        <strain evidence="1 2">MB</strain>
    </source>
</reference>
<dbReference type="RefSeq" id="WP_058292324.1">
    <property type="nucleotide sequence ID" value="NZ_JGYD01000011.1"/>
</dbReference>
<dbReference type="PANTHER" id="PTHR32011">
    <property type="entry name" value="OS08G0472400 PROTEIN"/>
    <property type="match status" value="1"/>
</dbReference>
<dbReference type="InterPro" id="IPR037883">
    <property type="entry name" value="Knr4/Smi1-like_sf"/>
</dbReference>
<dbReference type="AlphaFoldDB" id="A0A0V8M3X7"/>
<comment type="caution">
    <text evidence="1">The sequence shown here is derived from an EMBL/GenBank/DDBJ whole genome shotgun (WGS) entry which is preliminary data.</text>
</comment>
<proteinExistence type="predicted"/>
<dbReference type="PATRIC" id="fig|61435.5.peg.586"/>
<name>A0A0V8M3X7_9CHLR</name>
<evidence type="ECO:0000313" key="2">
    <source>
        <dbReference type="Proteomes" id="UP000053577"/>
    </source>
</evidence>
<evidence type="ECO:0000313" key="1">
    <source>
        <dbReference type="EMBL" id="KSV18388.1"/>
    </source>
</evidence>
<organism evidence="1 2">
    <name type="scientific">Dehalococcoides mccartyi</name>
    <dbReference type="NCBI Taxonomy" id="61435"/>
    <lineage>
        <taxon>Bacteria</taxon>
        <taxon>Bacillati</taxon>
        <taxon>Chloroflexota</taxon>
        <taxon>Dehalococcoidia</taxon>
        <taxon>Dehalococcoidales</taxon>
        <taxon>Dehalococcoidaceae</taxon>
        <taxon>Dehalococcoides</taxon>
    </lineage>
</organism>
<evidence type="ECO:0008006" key="3">
    <source>
        <dbReference type="Google" id="ProtNLM"/>
    </source>
</evidence>
<protein>
    <recommendedName>
        <fullName evidence="3">Knr4/Smi1-like domain-containing protein</fullName>
    </recommendedName>
</protein>
<dbReference type="Proteomes" id="UP000053577">
    <property type="component" value="Unassembled WGS sequence"/>
</dbReference>
<dbReference type="PANTHER" id="PTHR32011:SF2">
    <property type="entry name" value="OS08G0472400 PROTEIN"/>
    <property type="match status" value="1"/>
</dbReference>